<evidence type="ECO:0000256" key="2">
    <source>
        <dbReference type="SAM" id="MobiDB-lite"/>
    </source>
</evidence>
<dbReference type="Pfam" id="PF23559">
    <property type="entry name" value="WHD_DRP"/>
    <property type="match status" value="1"/>
</dbReference>
<name>A0A8J4QP13_9ROSI</name>
<sequence length="766" mass="86639">MSSPVDPSPQTNSNEVLTIENVIATLSTLLARLPSYKDSVPQCSSSNNNNRGSSDINNGNTTMITATTTDNNSGSSNLNNNTNTTTTDNISGSSYLNNNINNSDSLDDEYRITLSQFDKLQKDLDQIKDAFSKLKNFEHDADGPGGPIKKLKCCLDDITKVVVEAPNDSFPNKEVQDKLSAIMKDALKLKLKLNFPLWRPKKFSTNSDVHRYSLPSNGSDGEVDELRGLHMSHKFLSTSVFTEFQEVFTDLDTRLKLCLLSFVVLPANVVVKRRLLINWWVGESLLDPPATEKKTAEDIAVEILTELEVKGFIEPVKKRHKQDADRFKMKHLVHCVVIMLAQEAQLLHYDSNGNPTVKSLRCNRACLVKAEGGTSKQVLAPNLDLEELHTILNVNEPFPDLRFEWSAKMKRDNIVDWFSKMKNIKVLYLGRWKNSDQHSIEGQSSDQHHRVKKGSLKNHIEVESTEFLQGLQNMKCLRLLSLQGISRINELPNSIGKLTNLKILDLKACHNLEAIPDGIALLKKLSHLDISECYLLDGMPKGLASLSELQVLKGFVIGNVESDTDDNHQGLPQQFLGGMCFPQKRDSCTLEDLIGFKKLSKLSINTSSMDFPTRKELQDLSKLEVLQKLTIAWRDSGVKPTIAPRKLNRLLAMRRNIDPLELPTKLEKLELKCFPHTTKPDWLIPGKLQSLKKLYIRGGKLNNLMQYRERSVMWKVEILRLKYLETFIMDWNELQSSFPELIFLENVGCPKLTSCPCDEFGVWLKH</sequence>
<dbReference type="OrthoDB" id="1110401at2759"/>
<feature type="domain" description="Disease resistance R13L4/SHOC-2-like LRR" evidence="4">
    <location>
        <begin position="464"/>
        <end position="557"/>
    </location>
</feature>
<evidence type="ECO:0000259" key="3">
    <source>
        <dbReference type="Pfam" id="PF23559"/>
    </source>
</evidence>
<accession>A0A8J4QP13</accession>
<reference evidence="5" key="1">
    <citation type="submission" date="2020-03" db="EMBL/GenBank/DDBJ databases">
        <title>Castanea mollissima Vanexum genome sequencing.</title>
        <authorList>
            <person name="Staton M."/>
        </authorList>
    </citation>
    <scope>NUCLEOTIDE SEQUENCE</scope>
    <source>
        <tissue evidence="5">Leaf</tissue>
    </source>
</reference>
<dbReference type="Pfam" id="PF23598">
    <property type="entry name" value="LRR_14"/>
    <property type="match status" value="1"/>
</dbReference>
<evidence type="ECO:0008006" key="7">
    <source>
        <dbReference type="Google" id="ProtNLM"/>
    </source>
</evidence>
<keyword evidence="1" id="KW-0677">Repeat</keyword>
<evidence type="ECO:0000313" key="5">
    <source>
        <dbReference type="EMBL" id="KAF3949894.1"/>
    </source>
</evidence>
<feature type="compositionally biased region" description="Low complexity" evidence="2">
    <location>
        <begin position="44"/>
        <end position="96"/>
    </location>
</feature>
<dbReference type="PANTHER" id="PTHR47186">
    <property type="entry name" value="LEUCINE-RICH REPEAT-CONTAINING PROTEIN 57"/>
    <property type="match status" value="1"/>
</dbReference>
<dbReference type="Proteomes" id="UP000737018">
    <property type="component" value="Unassembled WGS sequence"/>
</dbReference>
<evidence type="ECO:0000256" key="1">
    <source>
        <dbReference type="ARBA" id="ARBA00022737"/>
    </source>
</evidence>
<organism evidence="5 6">
    <name type="scientific">Castanea mollissima</name>
    <name type="common">Chinese chestnut</name>
    <dbReference type="NCBI Taxonomy" id="60419"/>
    <lineage>
        <taxon>Eukaryota</taxon>
        <taxon>Viridiplantae</taxon>
        <taxon>Streptophyta</taxon>
        <taxon>Embryophyta</taxon>
        <taxon>Tracheophyta</taxon>
        <taxon>Spermatophyta</taxon>
        <taxon>Magnoliopsida</taxon>
        <taxon>eudicotyledons</taxon>
        <taxon>Gunneridae</taxon>
        <taxon>Pentapetalae</taxon>
        <taxon>rosids</taxon>
        <taxon>fabids</taxon>
        <taxon>Fagales</taxon>
        <taxon>Fagaceae</taxon>
        <taxon>Castanea</taxon>
    </lineage>
</organism>
<feature type="region of interest" description="Disordered" evidence="2">
    <location>
        <begin position="38"/>
        <end position="96"/>
    </location>
</feature>
<keyword evidence="6" id="KW-1185">Reference proteome</keyword>
<dbReference type="AlphaFoldDB" id="A0A8J4QP13"/>
<proteinExistence type="predicted"/>
<dbReference type="InterPro" id="IPR055414">
    <property type="entry name" value="LRR_R13L4/SHOC2-like"/>
</dbReference>
<evidence type="ECO:0000313" key="6">
    <source>
        <dbReference type="Proteomes" id="UP000737018"/>
    </source>
</evidence>
<feature type="domain" description="Disease resistance protein winged helix" evidence="3">
    <location>
        <begin position="266"/>
        <end position="334"/>
    </location>
</feature>
<evidence type="ECO:0000259" key="4">
    <source>
        <dbReference type="Pfam" id="PF23598"/>
    </source>
</evidence>
<comment type="caution">
    <text evidence="5">The sequence shown here is derived from an EMBL/GenBank/DDBJ whole genome shotgun (WGS) entry which is preliminary data.</text>
</comment>
<protein>
    <recommendedName>
        <fullName evidence="7">Disease resistance RPP13-like protein 4</fullName>
    </recommendedName>
</protein>
<dbReference type="Gene3D" id="3.80.10.10">
    <property type="entry name" value="Ribonuclease Inhibitor"/>
    <property type="match status" value="1"/>
</dbReference>
<dbReference type="InterPro" id="IPR032675">
    <property type="entry name" value="LRR_dom_sf"/>
</dbReference>
<dbReference type="EMBL" id="JRKL02005803">
    <property type="protein sequence ID" value="KAF3949894.1"/>
    <property type="molecule type" value="Genomic_DNA"/>
</dbReference>
<gene>
    <name evidence="5" type="ORF">CMV_024290</name>
</gene>
<dbReference type="PANTHER" id="PTHR47186:SF54">
    <property type="entry name" value="DISEASE RESISTANCE RPP13-LIKE PROTEIN 4"/>
    <property type="match status" value="1"/>
</dbReference>
<dbReference type="InterPro" id="IPR058922">
    <property type="entry name" value="WHD_DRP"/>
</dbReference>
<dbReference type="SUPFAM" id="SSF52047">
    <property type="entry name" value="RNI-like"/>
    <property type="match status" value="1"/>
</dbReference>